<comment type="similarity">
    <text evidence="1">Belongs to the spermidine/spermine synthase family.</text>
</comment>
<feature type="domain" description="PABS" evidence="4">
    <location>
        <begin position="10"/>
        <end position="243"/>
    </location>
</feature>
<dbReference type="PANTHER" id="PTHR11558:SF11">
    <property type="entry name" value="SPERMIDINE SYNTHASE"/>
    <property type="match status" value="1"/>
</dbReference>
<keyword evidence="2 3" id="KW-0808">Transferase</keyword>
<dbReference type="Pfam" id="PF17284">
    <property type="entry name" value="Spermine_synt_N"/>
    <property type="match status" value="1"/>
</dbReference>
<evidence type="ECO:0000256" key="1">
    <source>
        <dbReference type="ARBA" id="ARBA00007867"/>
    </source>
</evidence>
<name>A0A2H4ZPB7_9EUKA</name>
<accession>A0A2H4ZPB7</accession>
<reference evidence="5" key="1">
    <citation type="submission" date="2017-10" db="EMBL/GenBank/DDBJ databases">
        <title>Paulinella longichromatophora chromatophore genome.</title>
        <authorList>
            <person name="Lhee D."/>
            <person name="Yoon H.S."/>
        </authorList>
    </citation>
    <scope>NUCLEOTIDE SEQUENCE</scope>
</reference>
<dbReference type="GO" id="GO:0008295">
    <property type="term" value="P:spermidine biosynthetic process"/>
    <property type="evidence" value="ECO:0007669"/>
    <property type="project" value="TreeGrafter"/>
</dbReference>
<dbReference type="GO" id="GO:0004766">
    <property type="term" value="F:spermidine synthase activity"/>
    <property type="evidence" value="ECO:0007669"/>
    <property type="project" value="TreeGrafter"/>
</dbReference>
<protein>
    <submittedName>
        <fullName evidence="5">Spermidine synthase</fullName>
    </submittedName>
</protein>
<dbReference type="InterPro" id="IPR030374">
    <property type="entry name" value="PABS"/>
</dbReference>
<dbReference type="EMBL" id="MG264610">
    <property type="protein sequence ID" value="AUG32370.1"/>
    <property type="molecule type" value="Genomic_DNA"/>
</dbReference>
<dbReference type="PROSITE" id="PS01330">
    <property type="entry name" value="PABS_1"/>
    <property type="match status" value="1"/>
</dbReference>
<dbReference type="Gene3D" id="2.30.140.10">
    <property type="entry name" value="Spermidine synthase, tetramerisation domain"/>
    <property type="match status" value="1"/>
</dbReference>
<keyword evidence="5" id="KW-0934">Plastid</keyword>
<dbReference type="InterPro" id="IPR029063">
    <property type="entry name" value="SAM-dependent_MTases_sf"/>
</dbReference>
<proteinExistence type="inferred from homology"/>
<gene>
    <name evidence="5" type="ORF">PLO_374</name>
</gene>
<evidence type="ECO:0000313" key="5">
    <source>
        <dbReference type="EMBL" id="AUG32370.1"/>
    </source>
</evidence>
<dbReference type="PANTHER" id="PTHR11558">
    <property type="entry name" value="SPERMIDINE/SPERMINE SYNTHASE"/>
    <property type="match status" value="1"/>
</dbReference>
<dbReference type="InterPro" id="IPR037163">
    <property type="entry name" value="Spermidine_synt_N_sf"/>
</dbReference>
<dbReference type="GO" id="GO:0005829">
    <property type="term" value="C:cytosol"/>
    <property type="evidence" value="ECO:0007669"/>
    <property type="project" value="TreeGrafter"/>
</dbReference>
<geneLocation type="plastid" evidence="5"/>
<evidence type="ECO:0000256" key="2">
    <source>
        <dbReference type="ARBA" id="ARBA00022679"/>
    </source>
</evidence>
<dbReference type="InterPro" id="IPR001045">
    <property type="entry name" value="Spermi_synthase"/>
</dbReference>
<dbReference type="InterPro" id="IPR030373">
    <property type="entry name" value="PABS_CS"/>
</dbReference>
<organism evidence="5">
    <name type="scientific">Paulinella longichromatophora</name>
    <dbReference type="NCBI Taxonomy" id="1708747"/>
    <lineage>
        <taxon>Eukaryota</taxon>
        <taxon>Sar</taxon>
        <taxon>Rhizaria</taxon>
        <taxon>Cercozoa</taxon>
        <taxon>Imbricatea</taxon>
        <taxon>Silicofilosea</taxon>
        <taxon>Euglyphida</taxon>
        <taxon>Paulinellidae</taxon>
        <taxon>Paulinella</taxon>
    </lineage>
</organism>
<dbReference type="InterPro" id="IPR035246">
    <property type="entry name" value="Spermidine_synt_N"/>
</dbReference>
<dbReference type="NCBIfam" id="NF002010">
    <property type="entry name" value="PRK00811.1"/>
    <property type="match status" value="1"/>
</dbReference>
<evidence type="ECO:0000256" key="3">
    <source>
        <dbReference type="PROSITE-ProRule" id="PRU00354"/>
    </source>
</evidence>
<dbReference type="AlphaFoldDB" id="A0A2H4ZPB7"/>
<dbReference type="CDD" id="cd02440">
    <property type="entry name" value="AdoMet_MTases"/>
    <property type="match status" value="1"/>
</dbReference>
<feature type="active site" description="Proton acceptor" evidence="3">
    <location>
        <position position="163"/>
    </location>
</feature>
<keyword evidence="3" id="KW-0620">Polyamine biosynthesis</keyword>
<sequence length="292" mass="32826">MINSSSITNPVWVDEIYGNVRYGLLSTSVVEQQSPYQKISIVNSATYGISLLLDGCWMTAERQECCYHEAIVHPALTTAKSIKRILIVGGGDGGTARECLRYHEVESIDMVEIDGLVVELSQDYLPTIGKGIWDDPRFHLVVDDGIAWVTSAPNASYDVIIVDCSDPVGPAEGLFNRAFIQQCRRILVPGGIFTTQSESPESSRKIHLETVRLVRKIFEHADPMYGWVPMYPSGWWSWTFAAIDKQRYLYPKLERVSTIIDTCEIWNPRWQNGAFDTIPNSIAKALSNDQSF</sequence>
<dbReference type="HAMAP" id="MF_00198">
    <property type="entry name" value="Spermidine_synth"/>
    <property type="match status" value="1"/>
</dbReference>
<evidence type="ECO:0000259" key="4">
    <source>
        <dbReference type="PROSITE" id="PS51006"/>
    </source>
</evidence>
<dbReference type="SUPFAM" id="SSF53335">
    <property type="entry name" value="S-adenosyl-L-methionine-dependent methyltransferases"/>
    <property type="match status" value="1"/>
</dbReference>
<dbReference type="Gene3D" id="3.40.50.150">
    <property type="entry name" value="Vaccinia Virus protein VP39"/>
    <property type="match status" value="1"/>
</dbReference>
<dbReference type="PROSITE" id="PS51006">
    <property type="entry name" value="PABS_2"/>
    <property type="match status" value="1"/>
</dbReference>
<dbReference type="Pfam" id="PF01564">
    <property type="entry name" value="Spermine_synth"/>
    <property type="match status" value="1"/>
</dbReference>